<dbReference type="PANTHER" id="PTHR13748">
    <property type="entry name" value="COBW-RELATED"/>
    <property type="match status" value="1"/>
</dbReference>
<dbReference type="PANTHER" id="PTHR13748:SF62">
    <property type="entry name" value="COBW DOMAIN-CONTAINING PROTEIN"/>
    <property type="match status" value="1"/>
</dbReference>
<protein>
    <submittedName>
        <fullName evidence="8">G3E family GTPase</fullName>
    </submittedName>
</protein>
<accession>A0A4R3NXL4</accession>
<keyword evidence="2" id="KW-0378">Hydrolase</keyword>
<dbReference type="Gene3D" id="3.40.50.300">
    <property type="entry name" value="P-loop containing nucleotide triphosphate hydrolases"/>
    <property type="match status" value="1"/>
</dbReference>
<gene>
    <name evidence="8" type="ORF">EDC90_1001285</name>
</gene>
<evidence type="ECO:0000313" key="8">
    <source>
        <dbReference type="EMBL" id="TCT45144.1"/>
    </source>
</evidence>
<evidence type="ECO:0000313" key="9">
    <source>
        <dbReference type="Proteomes" id="UP000295097"/>
    </source>
</evidence>
<dbReference type="EMBL" id="SMAR01000001">
    <property type="protein sequence ID" value="TCT45144.1"/>
    <property type="molecule type" value="Genomic_DNA"/>
</dbReference>
<dbReference type="Pfam" id="PF02492">
    <property type="entry name" value="cobW"/>
    <property type="match status" value="1"/>
</dbReference>
<sequence>MFHPSDVIPVSIVTGFLGAGKSTLLNRLLHAPALSDAAVIINEFGEVGIDHMLVETSGENVVELSNGCLCCTVRGELIDTLADLLDKAQTGRIKPFSRVIIETTGLADPVPVLKAVMAHPAIAATFRVDGVVTLVDAISGLKTIETYDEAARQAAVADRLVMTKTDLVDEDTVSKLRSRLSAINPMAEIVDVNDEIASRPTLLVAGLFDPESKPGHVGEWLSNADTGHHHHHHHDVNRHGEHIRAFALQTGPVDSLSTIQAFLQRLAAQYGEKLLRIKGIVAVSNADAPFVVHGVQETVYPPRRLKSAGEDDKGNTRLVVITRDLREADVRDLFDAFLNNPVIDRPDRAALEDNPLSAFGFKLS</sequence>
<keyword evidence="3" id="KW-0143">Chaperone</keyword>
<evidence type="ECO:0000256" key="5">
    <source>
        <dbReference type="ARBA" id="ARBA00045658"/>
    </source>
</evidence>
<dbReference type="OrthoDB" id="9808822at2"/>
<dbReference type="InterPro" id="IPR003495">
    <property type="entry name" value="CobW/HypB/UreG_nucleotide-bd"/>
</dbReference>
<keyword evidence="1" id="KW-0547">Nucleotide-binding</keyword>
<comment type="similarity">
    <text evidence="4">Belongs to the SIMIBI class G3E GTPase family. ZNG1 subfamily.</text>
</comment>
<comment type="function">
    <text evidence="5">Zinc chaperone that directly transfers zinc cofactor to target proteins, thereby activating them. Zinc is transferred from the CXCC motif in the GTPase domain to the zinc binding site in target proteins in a process requiring GTP hydrolysis.</text>
</comment>
<dbReference type="GO" id="GO:0000166">
    <property type="term" value="F:nucleotide binding"/>
    <property type="evidence" value="ECO:0007669"/>
    <property type="project" value="UniProtKB-KW"/>
</dbReference>
<name>A0A4R3NXL4_9HYPH</name>
<dbReference type="CDD" id="cd03112">
    <property type="entry name" value="CobW-like"/>
    <property type="match status" value="1"/>
</dbReference>
<evidence type="ECO:0000256" key="3">
    <source>
        <dbReference type="ARBA" id="ARBA00023186"/>
    </source>
</evidence>
<evidence type="ECO:0000256" key="6">
    <source>
        <dbReference type="ARBA" id="ARBA00049117"/>
    </source>
</evidence>
<comment type="catalytic activity">
    <reaction evidence="6">
        <text>GTP + H2O = GDP + phosphate + H(+)</text>
        <dbReference type="Rhea" id="RHEA:19669"/>
        <dbReference type="ChEBI" id="CHEBI:15377"/>
        <dbReference type="ChEBI" id="CHEBI:15378"/>
        <dbReference type="ChEBI" id="CHEBI:37565"/>
        <dbReference type="ChEBI" id="CHEBI:43474"/>
        <dbReference type="ChEBI" id="CHEBI:58189"/>
    </reaction>
    <physiologicalReaction direction="left-to-right" evidence="6">
        <dbReference type="Rhea" id="RHEA:19670"/>
    </physiologicalReaction>
</comment>
<proteinExistence type="inferred from homology"/>
<dbReference type="AlphaFoldDB" id="A0A4R3NXL4"/>
<evidence type="ECO:0000256" key="1">
    <source>
        <dbReference type="ARBA" id="ARBA00022741"/>
    </source>
</evidence>
<dbReference type="SUPFAM" id="SSF52540">
    <property type="entry name" value="P-loop containing nucleoside triphosphate hydrolases"/>
    <property type="match status" value="1"/>
</dbReference>
<evidence type="ECO:0000256" key="2">
    <source>
        <dbReference type="ARBA" id="ARBA00022801"/>
    </source>
</evidence>
<organism evidence="8 9">
    <name type="scientific">Martelella mediterranea</name>
    <dbReference type="NCBI Taxonomy" id="293089"/>
    <lineage>
        <taxon>Bacteria</taxon>
        <taxon>Pseudomonadati</taxon>
        <taxon>Pseudomonadota</taxon>
        <taxon>Alphaproteobacteria</taxon>
        <taxon>Hyphomicrobiales</taxon>
        <taxon>Aurantimonadaceae</taxon>
        <taxon>Martelella</taxon>
    </lineage>
</organism>
<dbReference type="Proteomes" id="UP000295097">
    <property type="component" value="Unassembled WGS sequence"/>
</dbReference>
<dbReference type="Pfam" id="PF07683">
    <property type="entry name" value="CobW_C"/>
    <property type="match status" value="1"/>
</dbReference>
<dbReference type="Gene3D" id="3.30.1220.10">
    <property type="entry name" value="CobW-like, C-terminal domain"/>
    <property type="match status" value="1"/>
</dbReference>
<comment type="caution">
    <text evidence="8">The sequence shown here is derived from an EMBL/GenBank/DDBJ whole genome shotgun (WGS) entry which is preliminary data.</text>
</comment>
<dbReference type="RefSeq" id="WP_132307752.1">
    <property type="nucleotide sequence ID" value="NZ_SMAR01000001.1"/>
</dbReference>
<evidence type="ECO:0000259" key="7">
    <source>
        <dbReference type="SMART" id="SM00833"/>
    </source>
</evidence>
<evidence type="ECO:0000256" key="4">
    <source>
        <dbReference type="ARBA" id="ARBA00034320"/>
    </source>
</evidence>
<dbReference type="InterPro" id="IPR027417">
    <property type="entry name" value="P-loop_NTPase"/>
</dbReference>
<keyword evidence="9" id="KW-1185">Reference proteome</keyword>
<dbReference type="SUPFAM" id="SSF90002">
    <property type="entry name" value="Hypothetical protein YjiA, C-terminal domain"/>
    <property type="match status" value="1"/>
</dbReference>
<dbReference type="GO" id="GO:0005737">
    <property type="term" value="C:cytoplasm"/>
    <property type="evidence" value="ECO:0007669"/>
    <property type="project" value="TreeGrafter"/>
</dbReference>
<feature type="domain" description="CobW C-terminal" evidence="7">
    <location>
        <begin position="243"/>
        <end position="338"/>
    </location>
</feature>
<reference evidence="8 9" key="1">
    <citation type="submission" date="2019-03" db="EMBL/GenBank/DDBJ databases">
        <title>Freshwater and sediment microbial communities from various areas in North America, analyzing microbe dynamics in response to fracking.</title>
        <authorList>
            <person name="Lamendella R."/>
        </authorList>
    </citation>
    <scope>NUCLEOTIDE SEQUENCE [LARGE SCALE GENOMIC DNA]</scope>
    <source>
        <strain evidence="8 9">175.2</strain>
    </source>
</reference>
<dbReference type="SMART" id="SM00833">
    <property type="entry name" value="CobW_C"/>
    <property type="match status" value="1"/>
</dbReference>
<dbReference type="InterPro" id="IPR011629">
    <property type="entry name" value="CobW-like_C"/>
</dbReference>
<dbReference type="InterPro" id="IPR051316">
    <property type="entry name" value="Zinc-reg_GTPase_activator"/>
</dbReference>
<dbReference type="GO" id="GO:0016787">
    <property type="term" value="F:hydrolase activity"/>
    <property type="evidence" value="ECO:0007669"/>
    <property type="project" value="UniProtKB-KW"/>
</dbReference>
<dbReference type="InterPro" id="IPR036627">
    <property type="entry name" value="CobW-likC_sf"/>
</dbReference>